<feature type="transmembrane region" description="Helical" evidence="8">
    <location>
        <begin position="12"/>
        <end position="34"/>
    </location>
</feature>
<keyword evidence="7 8" id="KW-0472">Membrane</keyword>
<name>A0A1S8NBM6_CLOSA</name>
<keyword evidence="6 8" id="KW-1133">Transmembrane helix</keyword>
<evidence type="ECO:0000256" key="6">
    <source>
        <dbReference type="ARBA" id="ARBA00022989"/>
    </source>
</evidence>
<evidence type="ECO:0000313" key="10">
    <source>
        <dbReference type="Proteomes" id="UP000191154"/>
    </source>
</evidence>
<dbReference type="EMBL" id="LZYZ01000003">
    <property type="protein sequence ID" value="OOM13793.1"/>
    <property type="molecule type" value="Genomic_DNA"/>
</dbReference>
<dbReference type="RefSeq" id="WP_077865180.1">
    <property type="nucleotide sequence ID" value="NZ_LZYZ01000003.1"/>
</dbReference>
<reference evidence="9 10" key="1">
    <citation type="submission" date="2016-05" db="EMBL/GenBank/DDBJ databases">
        <title>Microbial solvent formation.</title>
        <authorList>
            <person name="Poehlein A."/>
            <person name="Montoya Solano J.D."/>
            <person name="Flitsch S."/>
            <person name="Krabben P."/>
            <person name="Duerre P."/>
            <person name="Daniel R."/>
        </authorList>
    </citation>
    <scope>NUCLEOTIDE SEQUENCE [LARGE SCALE GENOMIC DNA]</scope>
    <source>
        <strain evidence="9 10">L1-8</strain>
    </source>
</reference>
<feature type="transmembrane region" description="Helical" evidence="8">
    <location>
        <begin position="346"/>
        <end position="369"/>
    </location>
</feature>
<keyword evidence="3" id="KW-0813">Transport</keyword>
<organism evidence="9 10">
    <name type="scientific">Clostridium saccharobutylicum</name>
    <dbReference type="NCBI Taxonomy" id="169679"/>
    <lineage>
        <taxon>Bacteria</taxon>
        <taxon>Bacillati</taxon>
        <taxon>Bacillota</taxon>
        <taxon>Clostridia</taxon>
        <taxon>Eubacteriales</taxon>
        <taxon>Clostridiaceae</taxon>
        <taxon>Clostridium</taxon>
    </lineage>
</organism>
<evidence type="ECO:0000256" key="4">
    <source>
        <dbReference type="ARBA" id="ARBA00022475"/>
    </source>
</evidence>
<proteinExistence type="inferred from homology"/>
<evidence type="ECO:0000256" key="2">
    <source>
        <dbReference type="ARBA" id="ARBA00009773"/>
    </source>
</evidence>
<dbReference type="GO" id="GO:0005886">
    <property type="term" value="C:plasma membrane"/>
    <property type="evidence" value="ECO:0007669"/>
    <property type="project" value="UniProtKB-SubCell"/>
</dbReference>
<evidence type="ECO:0000256" key="7">
    <source>
        <dbReference type="ARBA" id="ARBA00023136"/>
    </source>
</evidence>
<keyword evidence="5 8" id="KW-0812">Transmembrane</keyword>
<protein>
    <submittedName>
        <fullName evidence="9">Pheromone autoinducer 2 transporter</fullName>
    </submittedName>
</protein>
<comment type="subcellular location">
    <subcellularLocation>
        <location evidence="1">Cell membrane</location>
        <topology evidence="1">Multi-pass membrane protein</topology>
    </subcellularLocation>
</comment>
<dbReference type="PANTHER" id="PTHR21716:SF53">
    <property type="entry name" value="PERMEASE PERM-RELATED"/>
    <property type="match status" value="1"/>
</dbReference>
<sequence>MKIEFDKKLIKYAVYISITAIIIYIAFLIIVNIGTLFGSIISIIGNLISLINPLLIGIVIAYLLHPVTKLIERFFETNRIYKIKKASNRRVLAIFLSYLAVVMLLIGLIGGIYYMIGGQLSNNTTIINIFDYISVYLRNNSLTTASIKETLENTNLPFMNSIQPHIINTVTSIQNYLESNLGNLTSYIMSIGSSIASFFIAIVISIYLLKDSEYFINLWKKLYFIVFKKSVLGEKITYTFAIIHEVFGRYLRGQLLEAFFVGVLSAISLEIVGIKYSFVIGIISGICNMIPYVGPIVGTILAAIMGLLSGNPLNILYAIIAMLVVQQIDNHILAPKIVGDSVGLHAVFTMMAILIGGSVGGLLGMLLAVPSTASIRVIFNDWYDGYIKKQNQPK</sequence>
<dbReference type="STRING" id="169679.CSACC_15030"/>
<feature type="transmembrane region" description="Helical" evidence="8">
    <location>
        <begin position="91"/>
        <end position="116"/>
    </location>
</feature>
<feature type="transmembrane region" description="Helical" evidence="8">
    <location>
        <begin position="187"/>
        <end position="209"/>
    </location>
</feature>
<keyword evidence="4" id="KW-1003">Cell membrane</keyword>
<dbReference type="AlphaFoldDB" id="A0A1S8NBM6"/>
<evidence type="ECO:0000256" key="5">
    <source>
        <dbReference type="ARBA" id="ARBA00022692"/>
    </source>
</evidence>
<feature type="transmembrane region" description="Helical" evidence="8">
    <location>
        <begin position="40"/>
        <end position="64"/>
    </location>
</feature>
<feature type="transmembrane region" description="Helical" evidence="8">
    <location>
        <begin position="258"/>
        <end position="283"/>
    </location>
</feature>
<accession>A0A1S8NBM6</accession>
<comment type="similarity">
    <text evidence="2">Belongs to the autoinducer-2 exporter (AI-2E) (TC 2.A.86) family.</text>
</comment>
<evidence type="ECO:0000256" key="1">
    <source>
        <dbReference type="ARBA" id="ARBA00004651"/>
    </source>
</evidence>
<dbReference type="InterPro" id="IPR002549">
    <property type="entry name" value="AI-2E-like"/>
</dbReference>
<feature type="transmembrane region" description="Helical" evidence="8">
    <location>
        <begin position="289"/>
        <end position="308"/>
    </location>
</feature>
<dbReference type="GO" id="GO:0055085">
    <property type="term" value="P:transmembrane transport"/>
    <property type="evidence" value="ECO:0007669"/>
    <property type="project" value="TreeGrafter"/>
</dbReference>
<dbReference type="Proteomes" id="UP000191154">
    <property type="component" value="Unassembled WGS sequence"/>
</dbReference>
<evidence type="ECO:0000256" key="3">
    <source>
        <dbReference type="ARBA" id="ARBA00022448"/>
    </source>
</evidence>
<dbReference type="Pfam" id="PF01594">
    <property type="entry name" value="AI-2E_transport"/>
    <property type="match status" value="1"/>
</dbReference>
<gene>
    <name evidence="9" type="ORF">CLOSAC_18790</name>
</gene>
<dbReference type="PANTHER" id="PTHR21716">
    <property type="entry name" value="TRANSMEMBRANE PROTEIN"/>
    <property type="match status" value="1"/>
</dbReference>
<evidence type="ECO:0000313" key="9">
    <source>
        <dbReference type="EMBL" id="OOM13793.1"/>
    </source>
</evidence>
<evidence type="ECO:0000256" key="8">
    <source>
        <dbReference type="SAM" id="Phobius"/>
    </source>
</evidence>
<comment type="caution">
    <text evidence="9">The sequence shown here is derived from an EMBL/GenBank/DDBJ whole genome shotgun (WGS) entry which is preliminary data.</text>
</comment>